<dbReference type="RefSeq" id="WP_045548615.1">
    <property type="nucleotide sequence ID" value="NZ_JZDQ02000008.1"/>
</dbReference>
<sequence length="289" mass="31451">MPFPVLFGVNIDPTWHDPLLPARLSQHAEQLGFDLITVQDHPYQPAFFDTWTLITHLAAQTSTVSFVPTVANLPLRPPAMLAKAVASLDILSSGRIQLGLGAGGFWEAIVAMGGPRRTPKEAVDALSEAIDVIHAMWSTERSVRYTGEHYQLQGVHPGPAPTDQPGIWLGAYGPRMLKLLGEKADGWMPSHAYLPADQLPAALARIRTAAEAAGRSPDDLRLIYNIGGIIGSDPATPFRGSVSQWTDQLVRLTADVGMNGYVFWPERDHGAQAEIFAQEVIPRVRNEVA</sequence>
<keyword evidence="1" id="KW-0560">Oxidoreductase</keyword>
<dbReference type="InterPro" id="IPR050564">
    <property type="entry name" value="F420-G6PD/mer"/>
</dbReference>
<dbReference type="Proteomes" id="UP000033772">
    <property type="component" value="Unassembled WGS sequence"/>
</dbReference>
<dbReference type="PANTHER" id="PTHR43244:SF1">
    <property type="entry name" value="5,10-METHYLENETETRAHYDROMETHANOPTERIN REDUCTASE"/>
    <property type="match status" value="1"/>
</dbReference>
<dbReference type="STRING" id="1844.UG56_007140"/>
<gene>
    <name evidence="3" type="ORF">UG56_007140</name>
</gene>
<name>A0A1J4N7I2_9ACTN</name>
<dbReference type="AlphaFoldDB" id="A0A1J4N7I2"/>
<evidence type="ECO:0000256" key="1">
    <source>
        <dbReference type="ARBA" id="ARBA00023002"/>
    </source>
</evidence>
<dbReference type="EMBL" id="JZDQ02000008">
    <property type="protein sequence ID" value="OIJ27460.1"/>
    <property type="molecule type" value="Genomic_DNA"/>
</dbReference>
<protein>
    <submittedName>
        <fullName evidence="3">Monooxygenase</fullName>
    </submittedName>
</protein>
<dbReference type="SUPFAM" id="SSF51679">
    <property type="entry name" value="Bacterial luciferase-like"/>
    <property type="match status" value="1"/>
</dbReference>
<dbReference type="GO" id="GO:0016705">
    <property type="term" value="F:oxidoreductase activity, acting on paired donors, with incorporation or reduction of molecular oxygen"/>
    <property type="evidence" value="ECO:0007669"/>
    <property type="project" value="InterPro"/>
</dbReference>
<evidence type="ECO:0000259" key="2">
    <source>
        <dbReference type="Pfam" id="PF00296"/>
    </source>
</evidence>
<accession>A0A1J4N7I2</accession>
<organism evidence="3 4">
    <name type="scientific">Nocardioides luteus</name>
    <dbReference type="NCBI Taxonomy" id="1844"/>
    <lineage>
        <taxon>Bacteria</taxon>
        <taxon>Bacillati</taxon>
        <taxon>Actinomycetota</taxon>
        <taxon>Actinomycetes</taxon>
        <taxon>Propionibacteriales</taxon>
        <taxon>Nocardioidaceae</taxon>
        <taxon>Nocardioides</taxon>
    </lineage>
</organism>
<comment type="caution">
    <text evidence="3">The sequence shown here is derived from an EMBL/GenBank/DDBJ whole genome shotgun (WGS) entry which is preliminary data.</text>
</comment>
<dbReference type="GO" id="GO:0004497">
    <property type="term" value="F:monooxygenase activity"/>
    <property type="evidence" value="ECO:0007669"/>
    <property type="project" value="UniProtKB-KW"/>
</dbReference>
<reference evidence="3" key="1">
    <citation type="submission" date="2016-10" db="EMBL/GenBank/DDBJ databases">
        <title>Draft Genome Sequence of Nocardioides luteus Strain BAFB, an Alkane-Degrading Bacterium Isolated from JP-7 Polluted Soil.</title>
        <authorList>
            <person name="Brown L."/>
            <person name="Ruiz O.N."/>
            <person name="Gunasekera T."/>
        </authorList>
    </citation>
    <scope>NUCLEOTIDE SEQUENCE [LARGE SCALE GENOMIC DNA]</scope>
    <source>
        <strain evidence="3">BAFB</strain>
    </source>
</reference>
<dbReference type="Gene3D" id="3.20.20.30">
    <property type="entry name" value="Luciferase-like domain"/>
    <property type="match status" value="1"/>
</dbReference>
<keyword evidence="3" id="KW-0503">Monooxygenase</keyword>
<proteinExistence type="predicted"/>
<dbReference type="InterPro" id="IPR036661">
    <property type="entry name" value="Luciferase-like_sf"/>
</dbReference>
<dbReference type="PANTHER" id="PTHR43244">
    <property type="match status" value="1"/>
</dbReference>
<dbReference type="Pfam" id="PF00296">
    <property type="entry name" value="Bac_luciferase"/>
    <property type="match status" value="1"/>
</dbReference>
<dbReference type="InterPro" id="IPR011251">
    <property type="entry name" value="Luciferase-like_dom"/>
</dbReference>
<keyword evidence="4" id="KW-1185">Reference proteome</keyword>
<evidence type="ECO:0000313" key="3">
    <source>
        <dbReference type="EMBL" id="OIJ27460.1"/>
    </source>
</evidence>
<feature type="domain" description="Luciferase-like" evidence="2">
    <location>
        <begin position="23"/>
        <end position="235"/>
    </location>
</feature>
<evidence type="ECO:0000313" key="4">
    <source>
        <dbReference type="Proteomes" id="UP000033772"/>
    </source>
</evidence>
<dbReference type="OrthoDB" id="3682986at2"/>